<evidence type="ECO:0000313" key="1">
    <source>
        <dbReference type="EMBL" id="MCM2369213.1"/>
    </source>
</evidence>
<organism evidence="1 2">
    <name type="scientific">Aporhodopirellula aestuarii</name>
    <dbReference type="NCBI Taxonomy" id="2950107"/>
    <lineage>
        <taxon>Bacteria</taxon>
        <taxon>Pseudomonadati</taxon>
        <taxon>Planctomycetota</taxon>
        <taxon>Planctomycetia</taxon>
        <taxon>Pirellulales</taxon>
        <taxon>Pirellulaceae</taxon>
        <taxon>Aporhodopirellula</taxon>
    </lineage>
</organism>
<reference evidence="1 2" key="1">
    <citation type="journal article" date="2022" name="Syst. Appl. Microbiol.">
        <title>Rhodopirellula aestuarii sp. nov., a novel member of the genus Rhodopirellula isolated from brackish sediments collected in the Tagus River estuary, Portugal.</title>
        <authorList>
            <person name="Vitorino I.R."/>
            <person name="Klimek D."/>
            <person name="Calusinska M."/>
            <person name="Lobo-da-Cunha A."/>
            <person name="Vasconcelos V."/>
            <person name="Lage O.M."/>
        </authorList>
    </citation>
    <scope>NUCLEOTIDE SEQUENCE [LARGE SCALE GENOMIC DNA]</scope>
    <source>
        <strain evidence="1 2">ICT_H3.1</strain>
    </source>
</reference>
<dbReference type="Proteomes" id="UP001202961">
    <property type="component" value="Unassembled WGS sequence"/>
</dbReference>
<keyword evidence="2" id="KW-1185">Reference proteome</keyword>
<gene>
    <name evidence="1" type="ORF">NB063_01115</name>
</gene>
<name>A0ABT0TX73_9BACT</name>
<dbReference type="RefSeq" id="WP_250926887.1">
    <property type="nucleotide sequence ID" value="NZ_JAMQBK010000004.1"/>
</dbReference>
<comment type="caution">
    <text evidence="1">The sequence shown here is derived from an EMBL/GenBank/DDBJ whole genome shotgun (WGS) entry which is preliminary data.</text>
</comment>
<proteinExistence type="predicted"/>
<evidence type="ECO:0000313" key="2">
    <source>
        <dbReference type="Proteomes" id="UP001202961"/>
    </source>
</evidence>
<accession>A0ABT0TX73</accession>
<dbReference type="EMBL" id="JAMQBK010000004">
    <property type="protein sequence ID" value="MCM2369213.1"/>
    <property type="molecule type" value="Genomic_DNA"/>
</dbReference>
<sequence>MSMRDHFYSLTSIEAIRACVASGNESAVEAIVRGYLEDSDLELDDEPEYRHNAETMIMCEKPPRKEPGCWFHVVPYLAVHLGLSPDDNLPINEGWKHSHVWHPYRKLLRRHITRASRQYLAHLDDGRPLLGKAIQYNGCVFSWLIGTEVQDLYESLSKLDPSVITIPDLTGFHEDFVESLRIVASQSRDLFAGA</sequence>
<protein>
    <submittedName>
        <fullName evidence="1">Uncharacterized protein</fullName>
    </submittedName>
</protein>